<dbReference type="GO" id="GO:0009307">
    <property type="term" value="P:DNA restriction-modification system"/>
    <property type="evidence" value="ECO:0007669"/>
    <property type="project" value="UniProtKB-KW"/>
</dbReference>
<dbReference type="EC" id="2.1.1.37" evidence="7"/>
<keyword evidence="4" id="KW-0680">Restriction system</keyword>
<organism evidence="8 9">
    <name type="scientific">Dissulfurirhabdus thermomarina</name>
    <dbReference type="NCBI Taxonomy" id="1765737"/>
    <lineage>
        <taxon>Bacteria</taxon>
        <taxon>Deltaproteobacteria</taxon>
        <taxon>Dissulfurirhabdaceae</taxon>
        <taxon>Dissulfurirhabdus</taxon>
    </lineage>
</organism>
<reference evidence="8 9" key="1">
    <citation type="submission" date="2020-02" db="EMBL/GenBank/DDBJ databases">
        <title>Comparative genomics of sulfur disproportionating microorganisms.</title>
        <authorList>
            <person name="Ward L.M."/>
            <person name="Bertran E."/>
            <person name="Johnston D.T."/>
        </authorList>
    </citation>
    <scope>NUCLEOTIDE SEQUENCE [LARGE SCALE GENOMIC DNA]</scope>
    <source>
        <strain evidence="8 9">DSM 100025</strain>
    </source>
</reference>
<accession>A0A6N9TJV9</accession>
<proteinExistence type="inferred from homology"/>
<dbReference type="InterPro" id="IPR050390">
    <property type="entry name" value="C5-Methyltransferase"/>
</dbReference>
<dbReference type="PROSITE" id="PS00094">
    <property type="entry name" value="C5_MTASE_1"/>
    <property type="match status" value="1"/>
</dbReference>
<dbReference type="Gene3D" id="3.40.50.150">
    <property type="entry name" value="Vaccinia Virus protein VP39"/>
    <property type="match status" value="1"/>
</dbReference>
<comment type="catalytic activity">
    <reaction evidence="7">
        <text>a 2'-deoxycytidine in DNA + S-adenosyl-L-methionine = a 5-methyl-2'-deoxycytidine in DNA + S-adenosyl-L-homocysteine + H(+)</text>
        <dbReference type="Rhea" id="RHEA:13681"/>
        <dbReference type="Rhea" id="RHEA-COMP:11369"/>
        <dbReference type="Rhea" id="RHEA-COMP:11370"/>
        <dbReference type="ChEBI" id="CHEBI:15378"/>
        <dbReference type="ChEBI" id="CHEBI:57856"/>
        <dbReference type="ChEBI" id="CHEBI:59789"/>
        <dbReference type="ChEBI" id="CHEBI:85452"/>
        <dbReference type="ChEBI" id="CHEBI:85454"/>
        <dbReference type="EC" id="2.1.1.37"/>
    </reaction>
</comment>
<sequence length="427" mass="48931">MNGEHKPTFIDLFSGCGGLSLGFLQAGYRCLLAVDQDPNSVHCYNLNLKGDSDRGAVQEDLSRLSSTDDVRAFLSRHGVEPASCDVLIGGPPCQSFSVVGRNKIRALMESGGDLKVYWRKKNRERTMLFEVYALFLEVLAPRWFLFENVPTIRSHETFEAIINRFENLHDDDGRPMKYRLIHNNYLASKYGVPQDRRRFVLVGYREDLGIEGWEPPKEKPTVTVSAALDDLPEVPHGHREREMRYSSSPATAYQRLMRAGKPRELRGRLFDHICRWHNPDDVALFARMKPGARFADPDVQKAIREINPRHKLIKYSTDKFKDKLHKLDPERPAWTVTAHLQKDCYKFIHYSQPRTITVREAARLQSFPDWFRFEGLSMVASFGLIGNAVPPLMAQAFAESFAEADAGLFVHERERLASRKVYSSTAW</sequence>
<evidence type="ECO:0000256" key="2">
    <source>
        <dbReference type="ARBA" id="ARBA00022679"/>
    </source>
</evidence>
<dbReference type="RefSeq" id="WP_163297707.1">
    <property type="nucleotide sequence ID" value="NZ_JAAGRR010000008.1"/>
</dbReference>
<keyword evidence="2 5" id="KW-0808">Transferase</keyword>
<evidence type="ECO:0000256" key="5">
    <source>
        <dbReference type="PROSITE-ProRule" id="PRU01016"/>
    </source>
</evidence>
<evidence type="ECO:0000313" key="9">
    <source>
        <dbReference type="Proteomes" id="UP000469346"/>
    </source>
</evidence>
<evidence type="ECO:0000256" key="3">
    <source>
        <dbReference type="ARBA" id="ARBA00022691"/>
    </source>
</evidence>
<dbReference type="PROSITE" id="PS51679">
    <property type="entry name" value="SAM_MT_C5"/>
    <property type="match status" value="1"/>
</dbReference>
<keyword evidence="3 5" id="KW-0949">S-adenosyl-L-methionine</keyword>
<dbReference type="InterPro" id="IPR018117">
    <property type="entry name" value="C5_DNA_meth_AS"/>
</dbReference>
<evidence type="ECO:0000256" key="4">
    <source>
        <dbReference type="ARBA" id="ARBA00022747"/>
    </source>
</evidence>
<comment type="caution">
    <text evidence="8">The sequence shown here is derived from an EMBL/GenBank/DDBJ whole genome shotgun (WGS) entry which is preliminary data.</text>
</comment>
<evidence type="ECO:0000256" key="6">
    <source>
        <dbReference type="RuleBase" id="RU000416"/>
    </source>
</evidence>
<dbReference type="GO" id="GO:0003886">
    <property type="term" value="F:DNA (cytosine-5-)-methyltransferase activity"/>
    <property type="evidence" value="ECO:0007669"/>
    <property type="project" value="UniProtKB-EC"/>
</dbReference>
<gene>
    <name evidence="8" type="ORF">G3N55_01630</name>
</gene>
<evidence type="ECO:0000256" key="1">
    <source>
        <dbReference type="ARBA" id="ARBA00022603"/>
    </source>
</evidence>
<dbReference type="InterPro" id="IPR001525">
    <property type="entry name" value="C5_MeTfrase"/>
</dbReference>
<keyword evidence="1 5" id="KW-0489">Methyltransferase</keyword>
<dbReference type="Gene3D" id="3.90.120.10">
    <property type="entry name" value="DNA Methylase, subunit A, domain 2"/>
    <property type="match status" value="1"/>
</dbReference>
<dbReference type="EMBL" id="JAAGRR010000008">
    <property type="protein sequence ID" value="NDY41552.1"/>
    <property type="molecule type" value="Genomic_DNA"/>
</dbReference>
<dbReference type="Pfam" id="PF00145">
    <property type="entry name" value="DNA_methylase"/>
    <property type="match status" value="1"/>
</dbReference>
<dbReference type="NCBIfam" id="TIGR00675">
    <property type="entry name" value="dcm"/>
    <property type="match status" value="1"/>
</dbReference>
<dbReference type="Proteomes" id="UP000469346">
    <property type="component" value="Unassembled WGS sequence"/>
</dbReference>
<name>A0A6N9TJV9_DISTH</name>
<dbReference type="GO" id="GO:0032259">
    <property type="term" value="P:methylation"/>
    <property type="evidence" value="ECO:0007669"/>
    <property type="project" value="UniProtKB-KW"/>
</dbReference>
<evidence type="ECO:0000313" key="8">
    <source>
        <dbReference type="EMBL" id="NDY41552.1"/>
    </source>
</evidence>
<comment type="similarity">
    <text evidence="5 6">Belongs to the class I-like SAM-binding methyltransferase superfamily. C5-methyltransferase family.</text>
</comment>
<dbReference type="InterPro" id="IPR029063">
    <property type="entry name" value="SAM-dependent_MTases_sf"/>
</dbReference>
<dbReference type="PANTHER" id="PTHR10629:SF52">
    <property type="entry name" value="DNA (CYTOSINE-5)-METHYLTRANSFERASE 1"/>
    <property type="match status" value="1"/>
</dbReference>
<dbReference type="PANTHER" id="PTHR10629">
    <property type="entry name" value="CYTOSINE-SPECIFIC METHYLTRANSFERASE"/>
    <property type="match status" value="1"/>
</dbReference>
<dbReference type="PRINTS" id="PR00105">
    <property type="entry name" value="C5METTRFRASE"/>
</dbReference>
<protein>
    <recommendedName>
        <fullName evidence="7">Cytosine-specific methyltransferase</fullName>
        <ecNumber evidence="7">2.1.1.37</ecNumber>
    </recommendedName>
</protein>
<keyword evidence="9" id="KW-1185">Reference proteome</keyword>
<dbReference type="SUPFAM" id="SSF53335">
    <property type="entry name" value="S-adenosyl-L-methionine-dependent methyltransferases"/>
    <property type="match status" value="1"/>
</dbReference>
<dbReference type="AlphaFoldDB" id="A0A6N9TJV9"/>
<feature type="active site" evidence="5">
    <location>
        <position position="93"/>
    </location>
</feature>
<evidence type="ECO:0000256" key="7">
    <source>
        <dbReference type="RuleBase" id="RU000417"/>
    </source>
</evidence>